<evidence type="ECO:0000259" key="4">
    <source>
        <dbReference type="PROSITE" id="PS51493"/>
    </source>
</evidence>
<dbReference type="EMBL" id="CP023004">
    <property type="protein sequence ID" value="AWI10101.1"/>
    <property type="molecule type" value="Genomic_DNA"/>
</dbReference>
<evidence type="ECO:0000256" key="2">
    <source>
        <dbReference type="SAM" id="SignalP"/>
    </source>
</evidence>
<dbReference type="Pfam" id="PF03212">
    <property type="entry name" value="Pertactin"/>
    <property type="match status" value="1"/>
</dbReference>
<feature type="signal peptide" evidence="2">
    <location>
        <begin position="1"/>
        <end position="29"/>
    </location>
</feature>
<dbReference type="PRINTS" id="PR01484">
    <property type="entry name" value="PRTACTNFAMLY"/>
</dbReference>
<organism evidence="5 6">
    <name type="scientific">Ereboglobus luteus</name>
    <dbReference type="NCBI Taxonomy" id="1796921"/>
    <lineage>
        <taxon>Bacteria</taxon>
        <taxon>Pseudomonadati</taxon>
        <taxon>Verrucomicrobiota</taxon>
        <taxon>Opitutia</taxon>
        <taxon>Opitutales</taxon>
        <taxon>Opitutaceae</taxon>
        <taxon>Ereboglobus</taxon>
    </lineage>
</organism>
<feature type="domain" description="Peptidase S32" evidence="4">
    <location>
        <begin position="1859"/>
        <end position="2066"/>
    </location>
</feature>
<evidence type="ECO:0000313" key="5">
    <source>
        <dbReference type="EMBL" id="AWI10101.1"/>
    </source>
</evidence>
<dbReference type="SUPFAM" id="SSF103515">
    <property type="entry name" value="Autotransporter"/>
    <property type="match status" value="1"/>
</dbReference>
<feature type="domain" description="Autotransporter" evidence="3">
    <location>
        <begin position="2596"/>
        <end position="2867"/>
    </location>
</feature>
<dbReference type="InterPro" id="IPR005546">
    <property type="entry name" value="Autotransporte_beta"/>
</dbReference>
<name>A0A2U8E5H4_9BACT</name>
<dbReference type="NCBIfam" id="TIGR01414">
    <property type="entry name" value="autotrans_barl"/>
    <property type="match status" value="1"/>
</dbReference>
<keyword evidence="1 2" id="KW-0732">Signal</keyword>
<dbReference type="PANTHER" id="PTHR35037:SF2">
    <property type="match status" value="1"/>
</dbReference>
<dbReference type="PANTHER" id="PTHR35037">
    <property type="entry name" value="C-TERMINAL REGION OF AIDA-LIKE PROTEIN"/>
    <property type="match status" value="1"/>
</dbReference>
<dbReference type="InterPro" id="IPR006315">
    <property type="entry name" value="OM_autotransptr_brl_dom"/>
</dbReference>
<keyword evidence="6" id="KW-1185">Reference proteome</keyword>
<dbReference type="SUPFAM" id="SSF51126">
    <property type="entry name" value="Pectin lyase-like"/>
    <property type="match status" value="1"/>
</dbReference>
<dbReference type="Gene3D" id="2.160.20.20">
    <property type="match status" value="1"/>
</dbReference>
<evidence type="ECO:0000313" key="6">
    <source>
        <dbReference type="Proteomes" id="UP000244896"/>
    </source>
</evidence>
<dbReference type="Gene3D" id="2.40.128.130">
    <property type="entry name" value="Autotransporter beta-domain"/>
    <property type="match status" value="1"/>
</dbReference>
<dbReference type="Proteomes" id="UP000244896">
    <property type="component" value="Chromosome"/>
</dbReference>
<feature type="chain" id="PRO_5016004358" description="Autotransporter domain-containing protein" evidence="2">
    <location>
        <begin position="30"/>
        <end position="2867"/>
    </location>
</feature>
<dbReference type="InterPro" id="IPR051551">
    <property type="entry name" value="Autotransporter_adhesion"/>
</dbReference>
<proteinExistence type="predicted"/>
<reference evidence="5 6" key="1">
    <citation type="journal article" date="2018" name="Syst. Appl. Microbiol.">
        <title>Ereboglobus luteus gen. nov. sp. nov. from cockroach guts, and new insights into the oxygen relationship of the genera Opitutus and Didymococcus (Verrucomicrobia: Opitutaceae).</title>
        <authorList>
            <person name="Tegtmeier D."/>
            <person name="Belitz A."/>
            <person name="Radek R."/>
            <person name="Heimerl T."/>
            <person name="Brune A."/>
        </authorList>
    </citation>
    <scope>NUCLEOTIDE SEQUENCE [LARGE SCALE GENOMIC DNA]</scope>
    <source>
        <strain evidence="5 6">Ho45</strain>
    </source>
</reference>
<dbReference type="PROSITE" id="PS51208">
    <property type="entry name" value="AUTOTRANSPORTER"/>
    <property type="match status" value="1"/>
</dbReference>
<dbReference type="InterPro" id="IPR023338">
    <property type="entry name" value="Arterivirus_NSP4_peptidase"/>
</dbReference>
<dbReference type="GO" id="GO:0019867">
    <property type="term" value="C:outer membrane"/>
    <property type="evidence" value="ECO:0007669"/>
    <property type="project" value="InterPro"/>
</dbReference>
<dbReference type="InterPro" id="IPR012332">
    <property type="entry name" value="Autotransporter_pectin_lyase_C"/>
</dbReference>
<evidence type="ECO:0000256" key="1">
    <source>
        <dbReference type="ARBA" id="ARBA00022729"/>
    </source>
</evidence>
<accession>A0A2U8E5H4</accession>
<evidence type="ECO:0000259" key="3">
    <source>
        <dbReference type="PROSITE" id="PS51208"/>
    </source>
</evidence>
<dbReference type="InterPro" id="IPR036709">
    <property type="entry name" value="Autotransporte_beta_dom_sf"/>
</dbReference>
<dbReference type="GO" id="GO:0008233">
    <property type="term" value="F:peptidase activity"/>
    <property type="evidence" value="ECO:0007669"/>
    <property type="project" value="InterPro"/>
</dbReference>
<protein>
    <recommendedName>
        <fullName evidence="7">Autotransporter domain-containing protein</fullName>
    </recommendedName>
</protein>
<gene>
    <name evidence="5" type="ORF">CKA38_13295</name>
</gene>
<dbReference type="RefSeq" id="WP_108825930.1">
    <property type="nucleotide sequence ID" value="NZ_CP023004.1"/>
</dbReference>
<dbReference type="PROSITE" id="PS51493">
    <property type="entry name" value="AV_NSP4_PRO"/>
    <property type="match status" value="1"/>
</dbReference>
<dbReference type="SMART" id="SM00869">
    <property type="entry name" value="Autotransporter"/>
    <property type="match status" value="1"/>
</dbReference>
<dbReference type="KEGG" id="elut:CKA38_13295"/>
<dbReference type="InterPro" id="IPR011050">
    <property type="entry name" value="Pectin_lyase_fold/virulence"/>
</dbReference>
<dbReference type="InterPro" id="IPR003991">
    <property type="entry name" value="Pertactin_virulence_factor"/>
</dbReference>
<sequence length="2867" mass="284631">MHTTNCLTHRPIRFLARNTVALFSLAVFAALPAQLTALPITIDNFHTSYTFTGSGEYVLTSTVSGGGGMSGTMTGVNLTINAGALASGTPTGVHFKVGGGTVTNNGTIIGSNDGISSSGSVSTLVTNNGLIRGIGDEAISLSGGGTVANTGTIKGNWGVFVSGTTSSLVTNTTNAVISSTGNAVYISAGGTVANAGSIISEKDHGVYSDSTALITNQAGGTIRSDGSRYGAYFNGVYLKNGGTVRNHGEIASAGGYGVSILDGVGLVENNAGATITGGIYAGGTTSVVNDGTVSGTLGIRLGANSTLTGTGVIDVTGTALVLLDGASHANANLIKGSETGVSFEGTGSLGNSGTIIGTNDIGVEAKAGSVAITNNANAFIQGGEHGVFLAAGGTIANSGTIAGGFAITGTNDAIVVTNTGAGASIIGSTHGIDLNAGGTVTNDGSIIGTNRAGINAGDVVTITNNDGGLIEGRMTGMNLAKGGTITNSGTIANTSLSFGQGIFAEESLVLTNTGDAALISGFGHGVNLAEGGTITNDGTIKGSGINGIGIESTGALTLTNNSFRLIAGGQNGITAAGGLTLNNSGNIEGDSNSGILSSGAAALITNDGNGTIYGGLDGITLTAGGSVANEGLIQGGTNNGIRLTAGGTIVNSGEIEGGAAGHGVRVEGGEAWIENKANGMITGGIYAGGTTTLRNDGLINGNNGVYLGADSTLAGTGTINTSGTALILAATKTHTNEGTLNGSQMGVHLLGTGSLGNSGTIIGSSEAGVRASGAATITNNATGFISGGTYGVMLEAGGTVSNSGTISAASTTGVAAAGAPAFVENKTGALIGASRTGVELLAGGTVSNSGTITSGNIGVSGSNTAIHVANETDGLIEGGAYGHGVRIGQGTVANSGTITGGTGVGTTSGAVLVSNSNAALIQGVAVGVSLTAGGTVANSGVIGASALNGIGIYSDNGATLISNTTNALIQGLGYGVNLNQGGTVANSGTIIGTAYNGIGVYSAANATLVTNDTGALIQGGARGVSLLAGGMLSNSGTITGGTGVYSASNATLVTNTTGALIQGDLYGVLLAAGGTVRNAGTITGTSASGYGVNSEVYAAFVTNTTGALIQSGYRGVSLLAGGTVSNSGTIISTATNSTSVFSNANATLVTNDTGALIQGGARGVSLLAGGTVSNSGTITGTSAVGIGVNSEGNAAFVTNATGALIQGGTYGVRLVAGGTITNHGAIVSDTTRAGSIGVYSIGRVDITNSGLIEGNTSGISLDTGAAGSTVTNTGTIRAVSDTAVFSSTSILVTNTGAGALIECANIAVFLKLGGTVANHALITGDHIGVQLKENGEIINSGLIKGGGYGAFLNNGGTVINSGTITGTSAAAGLGVHTKIGAIVNNATTDSLISGAVTGVELGGGTLTNAGTITGSTGAGVSVTSTVLVENTTATALITGGTVGVFIKTSGTLTNHGTILGVSGSGLGVYFNSSALLTNTGLVQGGGTGAHLAGSGTTLNTGTIRGLAADGAGIHAFGTIEITNTSNALIEGGLYGAYLNGSGTVTNSGEITGTSASSHGIYADSIGQVAIVNNDTGLIRGNDNGAYLANGGRVTNSGTITGGATGIYAGTSGRAIVTNTTGGLVSGPVNAINLTADAANEVHLWNSGTIDGNLNIAGAASLLTLNGNALTTGTYSDAVLGDTTFTGTLVKQGAGAWTIDKDPGAGIKQQITLVKTGTLNVAWDEYQLSGSAASIDAGATLQISATAAATVSNAISGVGLLDLANTAPIAGTIDYTIDIGTAFTGTVGIRGDNGGAHLVLDSNALDTLLNATLSLGEKGSTTVDSAITGTLGTLDMAGGALVAVTNTNTSPVAPSVLNTSTLTVTNGASQIHVADGILNGLDATGALSGHLFDVDGDNQALVVKADVLGVGATDGVSFTVKDAYGNEIANPPGTASTTIENAGGVTVGNIHYGYTATVVDASGTLGAAGIALGYGVSKIESTTSIADGLGVVLDHTGSVDKTLSAQLSGSGGFTFIGGGTLSLGHTGNDYTGASLITGTTAVKALTDNVLGQTSSLTIEAESVFDLNNQEQTIGDVDIADTANINLGASGVLNIHGSGTLHGDNALTGGDASTITLTGYSDVYIHGANTGFTGNVYAGNASSYGDFHLTNLAGLGNSGTVFLNDGSIFSWLYLDASGTFSKDLASNSGVVIIKEDRTVLLTGNNTGLTENAAFWIEESGTLRAQNQTALGSALVSGVGNDAILRLESYIDELRNELDGSLTVHIAESSTVTISRDNSGLNTGARAVIDAGSALALTGFSAMGGASLLTNDGRLSITHADAVVATATLANNADLYISYGGTVSNPFVSTADATATLDADGYDMTLASNIGAGSLVLPGSGVTTITVAQTHAGATLVENGTLRAGTANAIQNSSTLTLRNATLNLNNYSQTVKNLHSENGFISYSTDDGLATKYASLKITGNLTGDTTSVMNVDLFNEKSDLLEVQGVASGTHFVYLNSTNDTPLDDPLRTYALKVIDYKNGDAVFESDGLESGMHTYHLHKGDGGLIMPDKNAYYLSGGDALSRAADAILLTAGVMGADWHYNLDNVHKRLGEIRVNLPVDTGNVWARVNNYRLNASAQLGGSAFEQDSYGVTAGGDKIFRRENAVLIAGAYLGMSRSDRTFDDARNQYGDGKSNMIGAGLYALWLYDNAWFVDATLRFDRATNELSARGVDGFVSRGKYTNQTQGISVEFGRRLMNGRYWVEPSAQVAVAWINGADYTVSNGVSRDLQVHIGDSDAWQYRGQVRTGADYGRWQPYLKFAAVKSDTGGGRVTVEGRSYQPWFDGWRMEAGAGVGYLIDARSQVYFDYEYNKASYYERPWSLNLGYRRAW</sequence>
<dbReference type="InterPro" id="IPR004899">
    <property type="entry name" value="Pertactin_central"/>
</dbReference>
<dbReference type="OrthoDB" id="199595at2"/>
<evidence type="ECO:0008006" key="7">
    <source>
        <dbReference type="Google" id="ProtNLM"/>
    </source>
</evidence>